<evidence type="ECO:0000313" key="3">
    <source>
        <dbReference type="Proteomes" id="UP001362999"/>
    </source>
</evidence>
<protein>
    <submittedName>
        <fullName evidence="2">Uncharacterized protein</fullName>
    </submittedName>
</protein>
<proteinExistence type="predicted"/>
<keyword evidence="3" id="KW-1185">Reference proteome</keyword>
<dbReference type="EMBL" id="JAWWNJ010000101">
    <property type="protein sequence ID" value="KAK6995801.1"/>
    <property type="molecule type" value="Genomic_DNA"/>
</dbReference>
<dbReference type="Proteomes" id="UP001362999">
    <property type="component" value="Unassembled WGS sequence"/>
</dbReference>
<gene>
    <name evidence="2" type="ORF">R3P38DRAFT_3223285</name>
</gene>
<evidence type="ECO:0000256" key="1">
    <source>
        <dbReference type="SAM" id="Coils"/>
    </source>
</evidence>
<dbReference type="AlphaFoldDB" id="A0AAV9ZYD2"/>
<keyword evidence="1" id="KW-0175">Coiled coil</keyword>
<reference evidence="2 3" key="1">
    <citation type="journal article" date="2024" name="J Genomics">
        <title>Draft genome sequencing and assembly of Favolaschia claudopus CIRM-BRFM 2984 isolated from oak limbs.</title>
        <authorList>
            <person name="Navarro D."/>
            <person name="Drula E."/>
            <person name="Chaduli D."/>
            <person name="Cazenave R."/>
            <person name="Ahrendt S."/>
            <person name="Wang J."/>
            <person name="Lipzen A."/>
            <person name="Daum C."/>
            <person name="Barry K."/>
            <person name="Grigoriev I.V."/>
            <person name="Favel A."/>
            <person name="Rosso M.N."/>
            <person name="Martin F."/>
        </authorList>
    </citation>
    <scope>NUCLEOTIDE SEQUENCE [LARGE SCALE GENOMIC DNA]</scope>
    <source>
        <strain evidence="2 3">CIRM-BRFM 2984</strain>
    </source>
</reference>
<organism evidence="2 3">
    <name type="scientific">Favolaschia claudopus</name>
    <dbReference type="NCBI Taxonomy" id="2862362"/>
    <lineage>
        <taxon>Eukaryota</taxon>
        <taxon>Fungi</taxon>
        <taxon>Dikarya</taxon>
        <taxon>Basidiomycota</taxon>
        <taxon>Agaricomycotina</taxon>
        <taxon>Agaricomycetes</taxon>
        <taxon>Agaricomycetidae</taxon>
        <taxon>Agaricales</taxon>
        <taxon>Marasmiineae</taxon>
        <taxon>Mycenaceae</taxon>
        <taxon>Favolaschia</taxon>
    </lineage>
</organism>
<evidence type="ECO:0000313" key="2">
    <source>
        <dbReference type="EMBL" id="KAK6995801.1"/>
    </source>
</evidence>
<name>A0AAV9ZYD2_9AGAR</name>
<comment type="caution">
    <text evidence="2">The sequence shown here is derived from an EMBL/GenBank/DDBJ whole genome shotgun (WGS) entry which is preliminary data.</text>
</comment>
<sequence length="371" mass="42482">MAQEQQSDTASQGTQAVFCFEWRKRRSAASHTALGSSTTDADTNVAIEQDQSDIGPNLEPSGCDLAVELKRRIDLQQSGIKAIRKEVADVQRYGAEISAELKNLSDDHSADMEMLREDVLSNVLKFGALVDTEMKSLGEKHRSELLTLKEEMTKSIREGVKSLFVAEMQVLRDEMTADIAKLADEFERRTQRIEERVKTERAENKKTRRSLVQQMRARVCYWKPIITDETFRSKAIYPPPIEAGDRDTRSYFVGRWQNNKSSCYVTGIKEGRSWDSGDKFWVLVGYESLLEWVECSGRFKVDEMDCEPVPAWDEDSDNVQNTMYIARFVDDGEDYFTDVTDRQNGVSKRVNKVTLKSQEYEVLCYKDCDSD</sequence>
<accession>A0AAV9ZYD2</accession>
<feature type="coiled-coil region" evidence="1">
    <location>
        <begin position="165"/>
        <end position="203"/>
    </location>
</feature>